<proteinExistence type="predicted"/>
<dbReference type="InterPro" id="IPR042538">
    <property type="entry name" value="Nucleoporin_Nup155_C_3"/>
</dbReference>
<dbReference type="EMBL" id="KL252070">
    <property type="protein sequence ID" value="KGB41728.1"/>
    <property type="molecule type" value="Genomic_DNA"/>
</dbReference>
<feature type="signal peptide" evidence="1">
    <location>
        <begin position="1"/>
        <end position="16"/>
    </location>
</feature>
<accession>A0A095CFS7</accession>
<keyword evidence="1" id="KW-0732">Signal</keyword>
<evidence type="ECO:0000256" key="1">
    <source>
        <dbReference type="SAM" id="SignalP"/>
    </source>
</evidence>
<dbReference type="STRING" id="6185.A0A095CFS7"/>
<sequence length="173" mass="20229">MFIFFILCSLPHSHLPTSYLSADIISTLEYYAIQHSLNPTWVPTILRDSHLLCIANISDAYNELIHSKDSLWRRDELQERLFIAFITIIEDFLMNNTSIQLTIRQRMLQTDRILNQITGLLVDLNSDIKTKTTTTSTTTINMIDKTGHFSKLSKSKWIESLRHLHDRLQRLNR</sequence>
<protein>
    <submittedName>
        <fullName evidence="2">Uncharacterized protein</fullName>
    </submittedName>
</protein>
<feature type="chain" id="PRO_5001914178" evidence="1">
    <location>
        <begin position="17"/>
        <end position="173"/>
    </location>
</feature>
<reference evidence="2" key="1">
    <citation type="journal article" date="2012" name="Nat. Genet.">
        <title>Whole-genome sequence of Schistosoma haematobium.</title>
        <authorList>
            <person name="Young N.D."/>
            <person name="Jex A.R."/>
            <person name="Li B."/>
            <person name="Liu S."/>
            <person name="Yang L."/>
            <person name="Xiong Z."/>
            <person name="Li Y."/>
            <person name="Cantacessi C."/>
            <person name="Hall R.S."/>
            <person name="Xu X."/>
            <person name="Chen F."/>
            <person name="Wu X."/>
            <person name="Zerlotini A."/>
            <person name="Oliveira G."/>
            <person name="Hofmann A."/>
            <person name="Zhang G."/>
            <person name="Fang X."/>
            <person name="Kang Y."/>
            <person name="Campbell B.E."/>
            <person name="Loukas A."/>
            <person name="Ranganathan S."/>
            <person name="Rollinson D."/>
            <person name="Rinaldi G."/>
            <person name="Brindley P.J."/>
            <person name="Yang H."/>
            <person name="Wang J."/>
            <person name="Wang J."/>
            <person name="Gasser R.B."/>
        </authorList>
    </citation>
    <scope>NUCLEOTIDE SEQUENCE [LARGE SCALE GENOMIC DNA]</scope>
</reference>
<evidence type="ECO:0000313" key="2">
    <source>
        <dbReference type="EMBL" id="KGB41728.1"/>
    </source>
</evidence>
<organism evidence="2">
    <name type="scientific">Schistosoma haematobium</name>
    <name type="common">Blood fluke</name>
    <dbReference type="NCBI Taxonomy" id="6185"/>
    <lineage>
        <taxon>Eukaryota</taxon>
        <taxon>Metazoa</taxon>
        <taxon>Spiralia</taxon>
        <taxon>Lophotrochozoa</taxon>
        <taxon>Platyhelminthes</taxon>
        <taxon>Trematoda</taxon>
        <taxon>Digenea</taxon>
        <taxon>Strigeidida</taxon>
        <taxon>Schistosomatoidea</taxon>
        <taxon>Schistosomatidae</taxon>
        <taxon>Schistosoma</taxon>
    </lineage>
</organism>
<dbReference type="AlphaFoldDB" id="A0A095CFS7"/>
<dbReference type="Gene3D" id="1.20.120.1880">
    <property type="entry name" value="Nucleoporin, helical C-terminal domain"/>
    <property type="match status" value="1"/>
</dbReference>
<name>A0A095CFS7_SCHHA</name>
<gene>
    <name evidence="2" type="ORF">MS3_10271</name>
</gene>